<evidence type="ECO:0008006" key="4">
    <source>
        <dbReference type="Google" id="ProtNLM"/>
    </source>
</evidence>
<name>A0AA82N7S4_SCHMA</name>
<feature type="region of interest" description="Disordered" evidence="1">
    <location>
        <begin position="203"/>
        <end position="251"/>
    </location>
</feature>
<accession>A0AA82N7S4</accession>
<protein>
    <recommendedName>
        <fullName evidence="4">Egg protein CP391S-like protein</fullName>
    </recommendedName>
</protein>
<reference evidence="2" key="1">
    <citation type="journal article" date="2012" name="PLoS Negl. Trop. Dis.">
        <title>A systematically improved high quality genome and transcriptome of the human blood fluke Schistosoma mansoni.</title>
        <authorList>
            <person name="Protasio A.V."/>
            <person name="Tsai I.J."/>
            <person name="Babbage A."/>
            <person name="Nichol S."/>
            <person name="Hunt M."/>
            <person name="Aslett M.A."/>
            <person name="De Silva N."/>
            <person name="Velarde G.S."/>
            <person name="Anderson T.J."/>
            <person name="Clark R.C."/>
            <person name="Davidson C."/>
            <person name="Dillon G.P."/>
            <person name="Holroyd N.E."/>
            <person name="LoVerde P.T."/>
            <person name="Lloyd C."/>
            <person name="McQuillan J."/>
            <person name="Oliveira G."/>
            <person name="Otto T.D."/>
            <person name="Parker-Manuel S.J."/>
            <person name="Quail M.A."/>
            <person name="Wilson R.A."/>
            <person name="Zerlotini A."/>
            <person name="Dunne D.W."/>
            <person name="Berriman M."/>
        </authorList>
    </citation>
    <scope>NUCLEOTIDE SEQUENCE [LARGE SCALE GENOMIC DNA]</scope>
    <source>
        <strain evidence="2">Puerto Rican</strain>
    </source>
</reference>
<dbReference type="WBParaSite" id="Smp_349380.1">
    <property type="protein sequence ID" value="Smp_349380.1"/>
    <property type="gene ID" value="Smp_349380"/>
</dbReference>
<evidence type="ECO:0000256" key="1">
    <source>
        <dbReference type="SAM" id="MobiDB-lite"/>
    </source>
</evidence>
<dbReference type="Proteomes" id="UP000008854">
    <property type="component" value="Unassembled WGS sequence"/>
</dbReference>
<feature type="compositionally biased region" description="Acidic residues" evidence="1">
    <location>
        <begin position="225"/>
        <end position="235"/>
    </location>
</feature>
<proteinExistence type="predicted"/>
<reference evidence="3" key="2">
    <citation type="submission" date="2023-11" db="UniProtKB">
        <authorList>
            <consortium name="WormBaseParasite"/>
        </authorList>
    </citation>
    <scope>IDENTIFICATION</scope>
    <source>
        <strain evidence="3">Puerto Rican</strain>
    </source>
</reference>
<keyword evidence="2" id="KW-1185">Reference proteome</keyword>
<feature type="compositionally biased region" description="Basic and acidic residues" evidence="1">
    <location>
        <begin position="236"/>
        <end position="251"/>
    </location>
</feature>
<organism evidence="2 3">
    <name type="scientific">Schistosoma mansoni</name>
    <name type="common">Blood fluke</name>
    <dbReference type="NCBI Taxonomy" id="6183"/>
    <lineage>
        <taxon>Eukaryota</taxon>
        <taxon>Metazoa</taxon>
        <taxon>Spiralia</taxon>
        <taxon>Lophotrochozoa</taxon>
        <taxon>Platyhelminthes</taxon>
        <taxon>Trematoda</taxon>
        <taxon>Digenea</taxon>
        <taxon>Strigeidida</taxon>
        <taxon>Schistosomatoidea</taxon>
        <taxon>Schistosomatidae</taxon>
        <taxon>Schistosoma</taxon>
    </lineage>
</organism>
<sequence length="251" mass="28234">MSPGVPHKFEKLSNKKKFVPQLKFKFHSIDISYVEISPDGTMKINVENEIGNIFNALDYTVKFECEFSNEKELFAVRWSFFTKGESSHSVAKLTVLIQKNGKISLYYDDIPQAMNKFGKISTISALVHCGKGDILISSAVSLKWITTGTLVEYEVAGDCPKYKSHKECEDASTKDSVCLWCDKVSMCISSDDEDTHDFKVKGCRNEGSLNVSDPSEPTPNKQEETNEEDIEAESENDLKKTTEKHEPHVTV</sequence>
<evidence type="ECO:0000313" key="2">
    <source>
        <dbReference type="Proteomes" id="UP000008854"/>
    </source>
</evidence>
<feature type="compositionally biased region" description="Polar residues" evidence="1">
    <location>
        <begin position="207"/>
        <end position="220"/>
    </location>
</feature>
<dbReference type="AlphaFoldDB" id="A0AA82N7S4"/>
<evidence type="ECO:0000313" key="3">
    <source>
        <dbReference type="WBParaSite" id="Smp_349380.1"/>
    </source>
</evidence>